<evidence type="ECO:0000256" key="3">
    <source>
        <dbReference type="ARBA" id="ARBA00022598"/>
    </source>
</evidence>
<proteinExistence type="predicted"/>
<evidence type="ECO:0000256" key="1">
    <source>
        <dbReference type="ARBA" id="ARBA00004170"/>
    </source>
</evidence>
<dbReference type="PANTHER" id="PTHR43767:SF8">
    <property type="entry name" value="LONG-CHAIN-FATTY-ACID--COA LIGASE"/>
    <property type="match status" value="1"/>
</dbReference>
<dbReference type="AlphaFoldDB" id="A0AAE9YU16"/>
<dbReference type="Gene3D" id="3.40.50.12780">
    <property type="entry name" value="N-terminal domain of ligase-like"/>
    <property type="match status" value="1"/>
</dbReference>
<reference evidence="10 11" key="2">
    <citation type="journal article" date="2022" name="Mar. Drugs">
        <title>Bioassay-Guided Fractionation Leads to the Detection of Cholic Acid Generated by the Rare Thalassomonas sp.</title>
        <authorList>
            <person name="Pheiffer F."/>
            <person name="Schneider Y.K."/>
            <person name="Hansen E.H."/>
            <person name="Andersen J.H."/>
            <person name="Isaksson J."/>
            <person name="Busche T."/>
            <person name="R C."/>
            <person name="Kalinowski J."/>
            <person name="Zyl L.V."/>
            <person name="Trindade M."/>
        </authorList>
    </citation>
    <scope>NUCLEOTIDE SEQUENCE [LARGE SCALE GENOMIC DNA]</scope>
    <source>
        <strain evidence="10 11">A5K-106</strain>
    </source>
</reference>
<evidence type="ECO:0000256" key="7">
    <source>
        <dbReference type="ARBA" id="ARBA00042773"/>
    </source>
</evidence>
<dbReference type="InterPro" id="IPR042099">
    <property type="entry name" value="ANL_N_sf"/>
</dbReference>
<dbReference type="EC" id="6.2.1.3" evidence="5"/>
<evidence type="ECO:0000313" key="10">
    <source>
        <dbReference type="EMBL" id="WDE00409.1"/>
    </source>
</evidence>
<gene>
    <name evidence="10" type="ORF">SG35_007150</name>
</gene>
<reference evidence="10 11" key="1">
    <citation type="journal article" date="2015" name="Genome Announc.">
        <title>Draft Genome Sequences of Marine Isolates of Thalassomonas viridans and Thalassomonas actiniarum.</title>
        <authorList>
            <person name="Olonade I."/>
            <person name="van Zyl L.J."/>
            <person name="Trindade M."/>
        </authorList>
    </citation>
    <scope>NUCLEOTIDE SEQUENCE [LARGE SCALE GENOMIC DNA]</scope>
    <source>
        <strain evidence="10 11">A5K-106</strain>
    </source>
</reference>
<evidence type="ECO:0000256" key="5">
    <source>
        <dbReference type="ARBA" id="ARBA00026121"/>
    </source>
</evidence>
<dbReference type="Pfam" id="PF13193">
    <property type="entry name" value="AMP-binding_C"/>
    <property type="match status" value="1"/>
</dbReference>
<keyword evidence="11" id="KW-1185">Reference proteome</keyword>
<dbReference type="CDD" id="cd05936">
    <property type="entry name" value="FC-FACS_FadD_like"/>
    <property type="match status" value="1"/>
</dbReference>
<dbReference type="PROSITE" id="PS00455">
    <property type="entry name" value="AMP_BINDING"/>
    <property type="match status" value="1"/>
</dbReference>
<accession>A0AAE9YU16</accession>
<dbReference type="PANTHER" id="PTHR43767">
    <property type="entry name" value="LONG-CHAIN-FATTY-ACID--COA LIGASE"/>
    <property type="match status" value="1"/>
</dbReference>
<keyword evidence="3" id="KW-0436">Ligase</keyword>
<evidence type="ECO:0000259" key="9">
    <source>
        <dbReference type="Pfam" id="PF13193"/>
    </source>
</evidence>
<organism evidence="10 11">
    <name type="scientific">Thalassomonas actiniarum</name>
    <dbReference type="NCBI Taxonomy" id="485447"/>
    <lineage>
        <taxon>Bacteria</taxon>
        <taxon>Pseudomonadati</taxon>
        <taxon>Pseudomonadota</taxon>
        <taxon>Gammaproteobacteria</taxon>
        <taxon>Alteromonadales</taxon>
        <taxon>Colwelliaceae</taxon>
        <taxon>Thalassomonas</taxon>
    </lineage>
</organism>
<dbReference type="KEGG" id="tact:SG35_007150"/>
<feature type="domain" description="AMP-dependent synthetase/ligase" evidence="8">
    <location>
        <begin position="22"/>
        <end position="408"/>
    </location>
</feature>
<evidence type="ECO:0000256" key="6">
    <source>
        <dbReference type="ARBA" id="ARBA00039545"/>
    </source>
</evidence>
<dbReference type="InterPro" id="IPR025110">
    <property type="entry name" value="AMP-bd_C"/>
</dbReference>
<feature type="domain" description="AMP-binding enzyme C-terminal" evidence="9">
    <location>
        <begin position="458"/>
        <end position="541"/>
    </location>
</feature>
<dbReference type="GO" id="GO:0016020">
    <property type="term" value="C:membrane"/>
    <property type="evidence" value="ECO:0007669"/>
    <property type="project" value="UniProtKB-SubCell"/>
</dbReference>
<dbReference type="InterPro" id="IPR050237">
    <property type="entry name" value="ATP-dep_AMP-bd_enzyme"/>
</dbReference>
<dbReference type="SUPFAM" id="SSF56801">
    <property type="entry name" value="Acetyl-CoA synthetase-like"/>
    <property type="match status" value="1"/>
</dbReference>
<dbReference type="Pfam" id="PF00501">
    <property type="entry name" value="AMP-binding"/>
    <property type="match status" value="1"/>
</dbReference>
<dbReference type="Proteomes" id="UP000032568">
    <property type="component" value="Chromosome"/>
</dbReference>
<dbReference type="InterPro" id="IPR000873">
    <property type="entry name" value="AMP-dep_synth/lig_dom"/>
</dbReference>
<dbReference type="EMBL" id="CP059735">
    <property type="protein sequence ID" value="WDE00409.1"/>
    <property type="molecule type" value="Genomic_DNA"/>
</dbReference>
<name>A0AAE9YU16_9GAMM</name>
<evidence type="ECO:0000313" key="11">
    <source>
        <dbReference type="Proteomes" id="UP000032568"/>
    </source>
</evidence>
<dbReference type="GO" id="GO:0004467">
    <property type="term" value="F:long-chain fatty acid-CoA ligase activity"/>
    <property type="evidence" value="ECO:0007669"/>
    <property type="project" value="UniProtKB-EC"/>
</dbReference>
<evidence type="ECO:0000256" key="4">
    <source>
        <dbReference type="ARBA" id="ARBA00023136"/>
    </source>
</evidence>
<dbReference type="InterPro" id="IPR020845">
    <property type="entry name" value="AMP-binding_CS"/>
</dbReference>
<dbReference type="RefSeq" id="WP_044835987.1">
    <property type="nucleotide sequence ID" value="NZ_CP059735.1"/>
</dbReference>
<dbReference type="Gene3D" id="3.30.300.30">
    <property type="match status" value="1"/>
</dbReference>
<dbReference type="InterPro" id="IPR045851">
    <property type="entry name" value="AMP-bd_C_sf"/>
</dbReference>
<evidence type="ECO:0000259" key="8">
    <source>
        <dbReference type="Pfam" id="PF00501"/>
    </source>
</evidence>
<comment type="pathway">
    <text evidence="2">Lipid metabolism; fatty acid beta-oxidation.</text>
</comment>
<protein>
    <recommendedName>
        <fullName evidence="6">Long-chain-fatty-acid--CoA ligase</fullName>
        <ecNumber evidence="5">6.2.1.3</ecNumber>
    </recommendedName>
    <alternativeName>
        <fullName evidence="7">Long-chain acyl-CoA synthetase</fullName>
    </alternativeName>
</protein>
<comment type="subcellular location">
    <subcellularLocation>
        <location evidence="1">Membrane</location>
        <topology evidence="1">Peripheral membrane protein</topology>
    </subcellularLocation>
</comment>
<evidence type="ECO:0000256" key="2">
    <source>
        <dbReference type="ARBA" id="ARBA00005005"/>
    </source>
</evidence>
<sequence length="548" mass="59913">MSNNSSTGVELNGLGSVFDLVQQAMTRFADKPAFSCLGQTLSFKEVEQQSRALASYLQHHTKLVPGDRIAIQLPNIIQFPIAAYAAMSAGLVIVNTNPLYTTREMAHQFRDAGVKGIIAYGDVVPKLAEILADTELETLIVTKADDLLTGEQDITNLLSRELLDNLPSTVLLSSFNGALAKGKAQAPRTVQPESLETLALLQYTGGTTGLSKGAMLSHGNLAANVQQTHERFAPVLQPGEDIYICPLPLYHIYAFMVNLLLAASQGAHNVLIANPRDLDAFVNEIKPYAFTSFTGINTLFVGLCHHDGFKQLDFSRLKLTISGGSALTQNAANLWHQLTGCTISEGYGLSETSPVLCFNTPGKEKLGTIGWPLIATEIEIWDEDNRALAIGETGEIVARGPQVMSGYWQQARASEQALVKGFFKTGDIGFIHEDGRVQIVDRKKDMILVSGFNVYPNEIEEVLALHPKILESAVVGHADENSGEKVCAYIVLEENDSQSPDFAEYLIAEQITAYCRSQLSAYKVPKEYHFVEELPKSTVGKVLRRELR</sequence>
<keyword evidence="4" id="KW-0472">Membrane</keyword>